<name>A0A9N9K232_9GLOM</name>
<protein>
    <submittedName>
        <fullName evidence="1">4104_t:CDS:1</fullName>
    </submittedName>
</protein>
<keyword evidence="2" id="KW-1185">Reference proteome</keyword>
<accession>A0A9N9K232</accession>
<proteinExistence type="predicted"/>
<organism evidence="1 2">
    <name type="scientific">Dentiscutata erythropus</name>
    <dbReference type="NCBI Taxonomy" id="1348616"/>
    <lineage>
        <taxon>Eukaryota</taxon>
        <taxon>Fungi</taxon>
        <taxon>Fungi incertae sedis</taxon>
        <taxon>Mucoromycota</taxon>
        <taxon>Glomeromycotina</taxon>
        <taxon>Glomeromycetes</taxon>
        <taxon>Diversisporales</taxon>
        <taxon>Gigasporaceae</taxon>
        <taxon>Dentiscutata</taxon>
    </lineage>
</organism>
<feature type="non-terminal residue" evidence="1">
    <location>
        <position position="105"/>
    </location>
</feature>
<dbReference type="Proteomes" id="UP000789405">
    <property type="component" value="Unassembled WGS sequence"/>
</dbReference>
<comment type="caution">
    <text evidence="1">The sequence shown here is derived from an EMBL/GenBank/DDBJ whole genome shotgun (WGS) entry which is preliminary data.</text>
</comment>
<evidence type="ECO:0000313" key="1">
    <source>
        <dbReference type="EMBL" id="CAG8805005.1"/>
    </source>
</evidence>
<gene>
    <name evidence="1" type="ORF">DERYTH_LOCUS24206</name>
</gene>
<sequence length="105" mass="12402">RLLEELESKKDEFLSHILFHCMRYQYSFSLIENIDETSLVFDISNTFTVEETSAHTVGIHTTRYKKSNFIVILCCLADGIVVQANKEGYMNFDEIVFWIERIWAR</sequence>
<evidence type="ECO:0000313" key="2">
    <source>
        <dbReference type="Proteomes" id="UP000789405"/>
    </source>
</evidence>
<dbReference type="OrthoDB" id="2426885at2759"/>
<dbReference type="EMBL" id="CAJVPY010039617">
    <property type="protein sequence ID" value="CAG8805005.1"/>
    <property type="molecule type" value="Genomic_DNA"/>
</dbReference>
<reference evidence="1" key="1">
    <citation type="submission" date="2021-06" db="EMBL/GenBank/DDBJ databases">
        <authorList>
            <person name="Kallberg Y."/>
            <person name="Tangrot J."/>
            <person name="Rosling A."/>
        </authorList>
    </citation>
    <scope>NUCLEOTIDE SEQUENCE</scope>
    <source>
        <strain evidence="1">MA453B</strain>
    </source>
</reference>
<dbReference type="AlphaFoldDB" id="A0A9N9K232"/>